<evidence type="ECO:0000313" key="2">
    <source>
        <dbReference type="EMBL" id="SPC92435.1"/>
    </source>
</evidence>
<protein>
    <submittedName>
        <fullName evidence="2">Uncharacterized protein</fullName>
    </submittedName>
</protein>
<dbReference type="EMBL" id="OIVN01001306">
    <property type="protein sequence ID" value="SPC92435.1"/>
    <property type="molecule type" value="Genomic_DNA"/>
</dbReference>
<organism evidence="2">
    <name type="scientific">Fagus sylvatica</name>
    <name type="common">Beechnut</name>
    <dbReference type="NCBI Taxonomy" id="28930"/>
    <lineage>
        <taxon>Eukaryota</taxon>
        <taxon>Viridiplantae</taxon>
        <taxon>Streptophyta</taxon>
        <taxon>Embryophyta</taxon>
        <taxon>Tracheophyta</taxon>
        <taxon>Spermatophyta</taxon>
        <taxon>Magnoliopsida</taxon>
        <taxon>eudicotyledons</taxon>
        <taxon>Gunneridae</taxon>
        <taxon>Pentapetalae</taxon>
        <taxon>rosids</taxon>
        <taxon>fabids</taxon>
        <taxon>Fagales</taxon>
        <taxon>Fagaceae</taxon>
        <taxon>Fagus</taxon>
    </lineage>
</organism>
<feature type="compositionally biased region" description="Low complexity" evidence="1">
    <location>
        <begin position="73"/>
        <end position="90"/>
    </location>
</feature>
<proteinExistence type="predicted"/>
<reference evidence="2" key="1">
    <citation type="submission" date="2018-02" db="EMBL/GenBank/DDBJ databases">
        <authorList>
            <person name="Cohen D.B."/>
            <person name="Kent A.D."/>
        </authorList>
    </citation>
    <scope>NUCLEOTIDE SEQUENCE</scope>
</reference>
<gene>
    <name evidence="2" type="ORF">FSB_LOCUS20317</name>
</gene>
<sequence length="90" mass="9757">MDSSKKYYCPYPSSLISNLDHLHLGRSPRCWTTSVVAAPSTPICVVFNTTSTTSIWDDHHALGPPQSSPLPPRQSASSSTFSALSLCPQH</sequence>
<dbReference type="AlphaFoldDB" id="A0A2N9FZ72"/>
<accession>A0A2N9FZ72</accession>
<feature type="region of interest" description="Disordered" evidence="1">
    <location>
        <begin position="58"/>
        <end position="90"/>
    </location>
</feature>
<name>A0A2N9FZ72_FAGSY</name>
<evidence type="ECO:0000256" key="1">
    <source>
        <dbReference type="SAM" id="MobiDB-lite"/>
    </source>
</evidence>